<dbReference type="RefSeq" id="WP_208154217.1">
    <property type="nucleotide sequence ID" value="NZ_JAGEVF010000006.1"/>
</dbReference>
<keyword evidence="2" id="KW-1185">Reference proteome</keyword>
<proteinExistence type="predicted"/>
<dbReference type="EMBL" id="JAGEVF010000006">
    <property type="protein sequence ID" value="MBO3116851.1"/>
    <property type="molecule type" value="Genomic_DNA"/>
</dbReference>
<sequence>MNFKHKYLVILFVSAIFLSCSDDDVDNTTNLETAIDLVTGINAKQDTNSIFQLGNPNVRMPIGFTSLSIIAFPNPVNSALNISLSQTNEVITNVWLVRANAEKIFQDTDFDAIYTENTYTIDEVSQASIQEFNGFSNNEIILNLEGLDTGYYRVFIKTDDSLYWDNIYVDNDGVDITEFFDFWE</sequence>
<evidence type="ECO:0000313" key="2">
    <source>
        <dbReference type="Proteomes" id="UP000676776"/>
    </source>
</evidence>
<organism evidence="1 2">
    <name type="scientific">Winogradskyella pelagia</name>
    <dbReference type="NCBI Taxonomy" id="2819984"/>
    <lineage>
        <taxon>Bacteria</taxon>
        <taxon>Pseudomonadati</taxon>
        <taxon>Bacteroidota</taxon>
        <taxon>Flavobacteriia</taxon>
        <taxon>Flavobacteriales</taxon>
        <taxon>Flavobacteriaceae</taxon>
        <taxon>Winogradskyella</taxon>
    </lineage>
</organism>
<protein>
    <submittedName>
        <fullName evidence="1">Uncharacterized protein</fullName>
    </submittedName>
</protein>
<dbReference type="PROSITE" id="PS51257">
    <property type="entry name" value="PROKAR_LIPOPROTEIN"/>
    <property type="match status" value="1"/>
</dbReference>
<reference evidence="1 2" key="1">
    <citation type="submission" date="2021-03" db="EMBL/GenBank/DDBJ databases">
        <title>Winogradskyella sp. nov., isolated from costal sediment.</title>
        <authorList>
            <person name="Gao C."/>
        </authorList>
    </citation>
    <scope>NUCLEOTIDE SEQUENCE [LARGE SCALE GENOMIC DNA]</scope>
    <source>
        <strain evidence="1 2">DF17</strain>
    </source>
</reference>
<accession>A0ABS3T278</accession>
<dbReference type="Proteomes" id="UP000676776">
    <property type="component" value="Unassembled WGS sequence"/>
</dbReference>
<name>A0ABS3T278_9FLAO</name>
<comment type="caution">
    <text evidence="1">The sequence shown here is derived from an EMBL/GenBank/DDBJ whole genome shotgun (WGS) entry which is preliminary data.</text>
</comment>
<evidence type="ECO:0000313" key="1">
    <source>
        <dbReference type="EMBL" id="MBO3116851.1"/>
    </source>
</evidence>
<gene>
    <name evidence="1" type="ORF">J4050_08840</name>
</gene>